<dbReference type="KEGG" id="sinu:IMZ28_08140"/>
<dbReference type="AlphaFoldDB" id="A0A7M1S343"/>
<keyword evidence="7" id="KW-0998">Cell outer membrane</keyword>
<protein>
    <submittedName>
        <fullName evidence="9">TolC family protein</fullName>
    </submittedName>
</protein>
<evidence type="ECO:0000256" key="5">
    <source>
        <dbReference type="ARBA" id="ARBA00022692"/>
    </source>
</evidence>
<keyword evidence="3" id="KW-0813">Transport</keyword>
<keyword evidence="4" id="KW-1134">Transmembrane beta strand</keyword>
<dbReference type="SUPFAM" id="SSF56954">
    <property type="entry name" value="Outer membrane efflux proteins (OEP)"/>
    <property type="match status" value="1"/>
</dbReference>
<keyword evidence="5" id="KW-0812">Transmembrane</keyword>
<keyword evidence="10" id="KW-1185">Reference proteome</keyword>
<proteinExistence type="inferred from homology"/>
<dbReference type="Pfam" id="PF02321">
    <property type="entry name" value="OEP"/>
    <property type="match status" value="1"/>
</dbReference>
<comment type="similarity">
    <text evidence="2">Belongs to the outer membrane factor (OMF) (TC 1.B.17) family.</text>
</comment>
<organism evidence="9 10">
    <name type="scientific">Sulfurovum indicum</name>
    <dbReference type="NCBI Taxonomy" id="2779528"/>
    <lineage>
        <taxon>Bacteria</taxon>
        <taxon>Pseudomonadati</taxon>
        <taxon>Campylobacterota</taxon>
        <taxon>Epsilonproteobacteria</taxon>
        <taxon>Campylobacterales</taxon>
        <taxon>Sulfurovaceae</taxon>
        <taxon>Sulfurovum</taxon>
    </lineage>
</organism>
<dbReference type="Gene3D" id="1.20.1600.10">
    <property type="entry name" value="Outer membrane efflux proteins (OEP)"/>
    <property type="match status" value="1"/>
</dbReference>
<sequence>MRKIWFLLCISMPLFAEIKQLSLQQAIEMLKKENLELKIAKFNAEIKKLESKAVEGMNYGKLDATLMAMRSNDAGNVFGFKLQSREATFGDFGFSDFLAPPPGTTDILTVQPHDLNYPDARNHFQTKISYMLPLYTGGKLTEYSRISKMLYEMSQLDTKQLLNAKIYETKKAFYDISLVENYIFNLKKIMKNISTLENVVRAMQKEGYAKEIDLLEVQARKAEAESMYNQAKLNRELAYQFLSFLLNKDVKSIKRVYDVAPMPSVDRTALESNNLDIQKAKLGLQISEHAVELEKSRFLPEVGAFAEYGSADNTLWNDFTDKDFYTVGVQLSWNIFNGGVDEKNMEKAKVNYLKVKDQVELARKGIALKAKKLRTEILSADADIRSFKKQLLFAKKVYENYRTRYKEGMVSISDVLIKQSKELEMLLKLLTAKNKRNTKVFELDSILNRGGAV</sequence>
<evidence type="ECO:0000256" key="6">
    <source>
        <dbReference type="ARBA" id="ARBA00023136"/>
    </source>
</evidence>
<comment type="subcellular location">
    <subcellularLocation>
        <location evidence="1">Cell outer membrane</location>
    </subcellularLocation>
</comment>
<evidence type="ECO:0000256" key="3">
    <source>
        <dbReference type="ARBA" id="ARBA00022448"/>
    </source>
</evidence>
<evidence type="ECO:0000313" key="10">
    <source>
        <dbReference type="Proteomes" id="UP000595074"/>
    </source>
</evidence>
<evidence type="ECO:0000256" key="1">
    <source>
        <dbReference type="ARBA" id="ARBA00004442"/>
    </source>
</evidence>
<accession>A0A7M1S343</accession>
<dbReference type="Proteomes" id="UP000595074">
    <property type="component" value="Chromosome"/>
</dbReference>
<evidence type="ECO:0000313" key="9">
    <source>
        <dbReference type="EMBL" id="QOR61411.1"/>
    </source>
</evidence>
<dbReference type="GO" id="GO:1990281">
    <property type="term" value="C:efflux pump complex"/>
    <property type="evidence" value="ECO:0007669"/>
    <property type="project" value="TreeGrafter"/>
</dbReference>
<dbReference type="InterPro" id="IPR051906">
    <property type="entry name" value="TolC-like"/>
</dbReference>
<evidence type="ECO:0000256" key="2">
    <source>
        <dbReference type="ARBA" id="ARBA00007613"/>
    </source>
</evidence>
<keyword evidence="8" id="KW-0175">Coiled coil</keyword>
<evidence type="ECO:0000256" key="4">
    <source>
        <dbReference type="ARBA" id="ARBA00022452"/>
    </source>
</evidence>
<dbReference type="RefSeq" id="WP_197548085.1">
    <property type="nucleotide sequence ID" value="NZ_CP063164.1"/>
</dbReference>
<evidence type="ECO:0000256" key="8">
    <source>
        <dbReference type="SAM" id="Coils"/>
    </source>
</evidence>
<dbReference type="GO" id="GO:0015288">
    <property type="term" value="F:porin activity"/>
    <property type="evidence" value="ECO:0007669"/>
    <property type="project" value="TreeGrafter"/>
</dbReference>
<dbReference type="InterPro" id="IPR003423">
    <property type="entry name" value="OMP_efflux"/>
</dbReference>
<dbReference type="EMBL" id="CP063164">
    <property type="protein sequence ID" value="QOR61411.1"/>
    <property type="molecule type" value="Genomic_DNA"/>
</dbReference>
<feature type="coiled-coil region" evidence="8">
    <location>
        <begin position="186"/>
        <end position="234"/>
    </location>
</feature>
<dbReference type="GO" id="GO:0015562">
    <property type="term" value="F:efflux transmembrane transporter activity"/>
    <property type="evidence" value="ECO:0007669"/>
    <property type="project" value="InterPro"/>
</dbReference>
<gene>
    <name evidence="9" type="ORF">IMZ28_08140</name>
</gene>
<name>A0A7M1S343_9BACT</name>
<dbReference type="GO" id="GO:0009279">
    <property type="term" value="C:cell outer membrane"/>
    <property type="evidence" value="ECO:0007669"/>
    <property type="project" value="UniProtKB-SubCell"/>
</dbReference>
<keyword evidence="6" id="KW-0472">Membrane</keyword>
<reference evidence="9 10" key="1">
    <citation type="submission" date="2020-10" db="EMBL/GenBank/DDBJ databases">
        <title>The genome of sulfurovum sp.</title>
        <authorList>
            <person name="Xie S."/>
            <person name="Shao Z."/>
            <person name="Jiang L."/>
        </authorList>
    </citation>
    <scope>NUCLEOTIDE SEQUENCE [LARGE SCALE GENOMIC DNA]</scope>
    <source>
        <strain evidence="9 10">ST-419</strain>
    </source>
</reference>
<dbReference type="PANTHER" id="PTHR30026:SF20">
    <property type="entry name" value="OUTER MEMBRANE PROTEIN TOLC"/>
    <property type="match status" value="1"/>
</dbReference>
<evidence type="ECO:0000256" key="7">
    <source>
        <dbReference type="ARBA" id="ARBA00023237"/>
    </source>
</evidence>
<dbReference type="PANTHER" id="PTHR30026">
    <property type="entry name" value="OUTER MEMBRANE PROTEIN TOLC"/>
    <property type="match status" value="1"/>
</dbReference>